<dbReference type="Gene3D" id="3.40.630.30">
    <property type="match status" value="1"/>
</dbReference>
<dbReference type="GO" id="GO:0016747">
    <property type="term" value="F:acyltransferase activity, transferring groups other than amino-acyl groups"/>
    <property type="evidence" value="ECO:0007669"/>
    <property type="project" value="InterPro"/>
</dbReference>
<dbReference type="InterPro" id="IPR050832">
    <property type="entry name" value="Bact_Acetyltransf"/>
</dbReference>
<evidence type="ECO:0000256" key="2">
    <source>
        <dbReference type="ARBA" id="ARBA00023315"/>
    </source>
</evidence>
<dbReference type="CDD" id="cd04301">
    <property type="entry name" value="NAT_SF"/>
    <property type="match status" value="1"/>
</dbReference>
<evidence type="ECO:0000256" key="1">
    <source>
        <dbReference type="ARBA" id="ARBA00022679"/>
    </source>
</evidence>
<keyword evidence="1 4" id="KW-0808">Transferase</keyword>
<dbReference type="Proteomes" id="UP000004848">
    <property type="component" value="Unassembled WGS sequence"/>
</dbReference>
<sequence length="148" mass="16790">MDGASRDDRVLPFEERFRSEVIALWEKCGLTRPWNDPDKDIDRKLTDENGAFFVLLRGDRLIGSVMAGYDGHRGSINYLSVDPDYQTAGLGKMLMSRCEAFLTARGCPKINLMVRQGNEKVLRFYEQLGYAEEKAVSLGKRLIPDTQP</sequence>
<proteinExistence type="predicted"/>
<name>A0NSW7_ROSAI</name>
<accession>A0NSW7</accession>
<protein>
    <submittedName>
        <fullName evidence="4">Putative acetyltransferase</fullName>
        <ecNumber evidence="4">2.3.1.-</ecNumber>
    </submittedName>
</protein>
<evidence type="ECO:0000313" key="4">
    <source>
        <dbReference type="EMBL" id="EAV44049.1"/>
    </source>
</evidence>
<dbReference type="InterPro" id="IPR000182">
    <property type="entry name" value="GNAT_dom"/>
</dbReference>
<keyword evidence="2 4" id="KW-0012">Acyltransferase</keyword>
<comment type="caution">
    <text evidence="4">The sequence shown here is derived from an EMBL/GenBank/DDBJ whole genome shotgun (WGS) entry which is preliminary data.</text>
</comment>
<dbReference type="GeneID" id="68846578"/>
<dbReference type="SUPFAM" id="SSF55729">
    <property type="entry name" value="Acyl-CoA N-acyltransferases (Nat)"/>
    <property type="match status" value="1"/>
</dbReference>
<dbReference type="eggNOG" id="COG0456">
    <property type="taxonomic scope" value="Bacteria"/>
</dbReference>
<dbReference type="NCBIfam" id="NF002959">
    <property type="entry name" value="PRK03624.1"/>
    <property type="match status" value="1"/>
</dbReference>
<dbReference type="Pfam" id="PF00583">
    <property type="entry name" value="Acetyltransf_1"/>
    <property type="match status" value="1"/>
</dbReference>
<dbReference type="EC" id="2.3.1.-" evidence="4"/>
<dbReference type="OrthoDB" id="1821130at2"/>
<dbReference type="InterPro" id="IPR016181">
    <property type="entry name" value="Acyl_CoA_acyltransferase"/>
</dbReference>
<gene>
    <name evidence="4" type="ORF">SIAM614_14660</name>
</gene>
<dbReference type="EMBL" id="AAUW01000007">
    <property type="protein sequence ID" value="EAV44049.1"/>
    <property type="molecule type" value="Genomic_DNA"/>
</dbReference>
<dbReference type="AlphaFoldDB" id="A0NSW7"/>
<dbReference type="PANTHER" id="PTHR43877">
    <property type="entry name" value="AMINOALKYLPHOSPHONATE N-ACETYLTRANSFERASE-RELATED-RELATED"/>
    <property type="match status" value="1"/>
</dbReference>
<dbReference type="PROSITE" id="PS51186">
    <property type="entry name" value="GNAT"/>
    <property type="match status" value="1"/>
</dbReference>
<reference evidence="4 5" key="1">
    <citation type="submission" date="2006-05" db="EMBL/GenBank/DDBJ databases">
        <authorList>
            <person name="King G."/>
            <person name="Ferriera S."/>
            <person name="Johnson J."/>
            <person name="Kravitz S."/>
            <person name="Beeson K."/>
            <person name="Sutton G."/>
            <person name="Rogers Y.-H."/>
            <person name="Friedman R."/>
            <person name="Frazier M."/>
            <person name="Venter J.C."/>
        </authorList>
    </citation>
    <scope>NUCLEOTIDE SEQUENCE [LARGE SCALE GENOMIC DNA]</scope>
    <source>
        <strain evidence="5">ATCC 25650 / DSM 13394 / JCM 20685 / NBRC 16684 / NCIMB 2208 / IAM 12614 / B1</strain>
    </source>
</reference>
<organism evidence="4 5">
    <name type="scientific">Roseibium aggregatum (strain ATCC 25650 / DSM 13394 / JCM 20685 / NBRC 16684 / NCIMB 2208 / IAM 12614 / B1)</name>
    <name type="common">Stappia aggregata</name>
    <dbReference type="NCBI Taxonomy" id="384765"/>
    <lineage>
        <taxon>Bacteria</taxon>
        <taxon>Pseudomonadati</taxon>
        <taxon>Pseudomonadota</taxon>
        <taxon>Alphaproteobacteria</taxon>
        <taxon>Hyphomicrobiales</taxon>
        <taxon>Stappiaceae</taxon>
        <taxon>Roseibium</taxon>
    </lineage>
</organism>
<feature type="domain" description="N-acetyltransferase" evidence="3">
    <location>
        <begin position="8"/>
        <end position="148"/>
    </location>
</feature>
<evidence type="ECO:0000313" key="5">
    <source>
        <dbReference type="Proteomes" id="UP000004848"/>
    </source>
</evidence>
<dbReference type="RefSeq" id="WP_006934554.1">
    <property type="nucleotide sequence ID" value="NZ_AAUW01000007.1"/>
</dbReference>
<evidence type="ECO:0000259" key="3">
    <source>
        <dbReference type="PROSITE" id="PS51186"/>
    </source>
</evidence>